<sequence length="241" mass="27170">MSEEKNVQVLWLYDDLLDLYGDSGNLTLIKKRLTQLGYQMFLTRASLADSPKVSEYDMVYIGPGKAKNLRRACEHILTLKDEIVKAIDEEKVILVTGNARLLLGKGYTDEDGSFVKGLELFPYTGEETGKVFISDVVANPQFETNESLLYGFINRTGRIKDNVGPYLFKIVKGAGDEKKGDAFEGNLYKNLFSTWLLGPVLVKNPQMAREFLGRLIGREQIAYDDTLETMALKMTLKEFSL</sequence>
<accession>A0A926EDG4</accession>
<keyword evidence="1" id="KW-0315">Glutamine amidotransferase</keyword>
<dbReference type="EMBL" id="JACRTC010000006">
    <property type="protein sequence ID" value="MBC8571060.1"/>
    <property type="molecule type" value="Genomic_DNA"/>
</dbReference>
<evidence type="ECO:0000259" key="2">
    <source>
        <dbReference type="Pfam" id="PF07685"/>
    </source>
</evidence>
<dbReference type="RefSeq" id="WP_262398150.1">
    <property type="nucleotide sequence ID" value="NZ_JACRTC010000006.1"/>
</dbReference>
<name>A0A926EDG4_9FIRM</name>
<evidence type="ECO:0000313" key="3">
    <source>
        <dbReference type="EMBL" id="MBC8571060.1"/>
    </source>
</evidence>
<dbReference type="GO" id="GO:0003824">
    <property type="term" value="F:catalytic activity"/>
    <property type="evidence" value="ECO:0007669"/>
    <property type="project" value="InterPro"/>
</dbReference>
<feature type="domain" description="CobB/CobQ-like glutamine amidotransferase" evidence="2">
    <location>
        <begin position="9"/>
        <end position="201"/>
    </location>
</feature>
<evidence type="ECO:0000313" key="4">
    <source>
        <dbReference type="Proteomes" id="UP000660861"/>
    </source>
</evidence>
<dbReference type="SUPFAM" id="SSF52317">
    <property type="entry name" value="Class I glutamine amidotransferase-like"/>
    <property type="match status" value="1"/>
</dbReference>
<dbReference type="Proteomes" id="UP000660861">
    <property type="component" value="Unassembled WGS sequence"/>
</dbReference>
<dbReference type="InterPro" id="IPR029062">
    <property type="entry name" value="Class_I_gatase-like"/>
</dbReference>
<gene>
    <name evidence="3" type="ORF">H8709_09500</name>
</gene>
<dbReference type="AlphaFoldDB" id="A0A926EDG4"/>
<keyword evidence="4" id="KW-1185">Reference proteome</keyword>
<proteinExistence type="predicted"/>
<protein>
    <recommendedName>
        <fullName evidence="2">CobB/CobQ-like glutamine amidotransferase domain-containing protein</fullName>
    </recommendedName>
</protein>
<evidence type="ECO:0000256" key="1">
    <source>
        <dbReference type="ARBA" id="ARBA00022962"/>
    </source>
</evidence>
<comment type="caution">
    <text evidence="3">The sequence shown here is derived from an EMBL/GenBank/DDBJ whole genome shotgun (WGS) entry which is preliminary data.</text>
</comment>
<dbReference type="Pfam" id="PF07685">
    <property type="entry name" value="GATase_3"/>
    <property type="match status" value="1"/>
</dbReference>
<organism evidence="3 4">
    <name type="scientific">Zongyangia hominis</name>
    <dbReference type="NCBI Taxonomy" id="2763677"/>
    <lineage>
        <taxon>Bacteria</taxon>
        <taxon>Bacillati</taxon>
        <taxon>Bacillota</taxon>
        <taxon>Clostridia</taxon>
        <taxon>Eubacteriales</taxon>
        <taxon>Oscillospiraceae</taxon>
        <taxon>Zongyangia</taxon>
    </lineage>
</organism>
<reference evidence="3" key="1">
    <citation type="submission" date="2020-08" db="EMBL/GenBank/DDBJ databases">
        <title>Genome public.</title>
        <authorList>
            <person name="Liu C."/>
            <person name="Sun Q."/>
        </authorList>
    </citation>
    <scope>NUCLEOTIDE SEQUENCE</scope>
    <source>
        <strain evidence="3">NSJ-54</strain>
    </source>
</reference>
<dbReference type="InterPro" id="IPR011698">
    <property type="entry name" value="GATase_3"/>
</dbReference>